<evidence type="ECO:0000256" key="1">
    <source>
        <dbReference type="SAM" id="MobiDB-lite"/>
    </source>
</evidence>
<accession>B8BD74</accession>
<organism evidence="3 4">
    <name type="scientific">Oryza sativa subsp. indica</name>
    <name type="common">Rice</name>
    <dbReference type="NCBI Taxonomy" id="39946"/>
    <lineage>
        <taxon>Eukaryota</taxon>
        <taxon>Viridiplantae</taxon>
        <taxon>Streptophyta</taxon>
        <taxon>Embryophyta</taxon>
        <taxon>Tracheophyta</taxon>
        <taxon>Spermatophyta</taxon>
        <taxon>Magnoliopsida</taxon>
        <taxon>Liliopsida</taxon>
        <taxon>Poales</taxon>
        <taxon>Poaceae</taxon>
        <taxon>BOP clade</taxon>
        <taxon>Oryzoideae</taxon>
        <taxon>Oryzeae</taxon>
        <taxon>Oryzinae</taxon>
        <taxon>Oryza</taxon>
        <taxon>Oryza sativa</taxon>
    </lineage>
</organism>
<protein>
    <recommendedName>
        <fullName evidence="2">Reverse transcriptase zinc-binding domain-containing protein</fullName>
    </recommendedName>
</protein>
<dbReference type="PANTHER" id="PTHR33116:SF78">
    <property type="entry name" value="OS12G0587133 PROTEIN"/>
    <property type="match status" value="1"/>
</dbReference>
<dbReference type="AlphaFoldDB" id="B8BD74"/>
<dbReference type="PANTHER" id="PTHR33116">
    <property type="entry name" value="REVERSE TRANSCRIPTASE ZINC-BINDING DOMAIN-CONTAINING PROTEIN-RELATED-RELATED"/>
    <property type="match status" value="1"/>
</dbReference>
<name>B8BD74_ORYSI</name>
<dbReference type="Gramene" id="BGIOSGA030340-TA">
    <property type="protein sequence ID" value="BGIOSGA030340-PA"/>
    <property type="gene ID" value="BGIOSGA030340"/>
</dbReference>
<evidence type="ECO:0000259" key="2">
    <source>
        <dbReference type="Pfam" id="PF13966"/>
    </source>
</evidence>
<reference evidence="3 4" key="1">
    <citation type="journal article" date="2005" name="PLoS Biol.">
        <title>The genomes of Oryza sativa: a history of duplications.</title>
        <authorList>
            <person name="Yu J."/>
            <person name="Wang J."/>
            <person name="Lin W."/>
            <person name="Li S."/>
            <person name="Li H."/>
            <person name="Zhou J."/>
            <person name="Ni P."/>
            <person name="Dong W."/>
            <person name="Hu S."/>
            <person name="Zeng C."/>
            <person name="Zhang J."/>
            <person name="Zhang Y."/>
            <person name="Li R."/>
            <person name="Xu Z."/>
            <person name="Li S."/>
            <person name="Li X."/>
            <person name="Zheng H."/>
            <person name="Cong L."/>
            <person name="Lin L."/>
            <person name="Yin J."/>
            <person name="Geng J."/>
            <person name="Li G."/>
            <person name="Shi J."/>
            <person name="Liu J."/>
            <person name="Lv H."/>
            <person name="Li J."/>
            <person name="Wang J."/>
            <person name="Deng Y."/>
            <person name="Ran L."/>
            <person name="Shi X."/>
            <person name="Wang X."/>
            <person name="Wu Q."/>
            <person name="Li C."/>
            <person name="Ren X."/>
            <person name="Wang J."/>
            <person name="Wang X."/>
            <person name="Li D."/>
            <person name="Liu D."/>
            <person name="Zhang X."/>
            <person name="Ji Z."/>
            <person name="Zhao W."/>
            <person name="Sun Y."/>
            <person name="Zhang Z."/>
            <person name="Bao J."/>
            <person name="Han Y."/>
            <person name="Dong L."/>
            <person name="Ji J."/>
            <person name="Chen P."/>
            <person name="Wu S."/>
            <person name="Liu J."/>
            <person name="Xiao Y."/>
            <person name="Bu D."/>
            <person name="Tan J."/>
            <person name="Yang L."/>
            <person name="Ye C."/>
            <person name="Zhang J."/>
            <person name="Xu J."/>
            <person name="Zhou Y."/>
            <person name="Yu Y."/>
            <person name="Zhang B."/>
            <person name="Zhuang S."/>
            <person name="Wei H."/>
            <person name="Liu B."/>
            <person name="Lei M."/>
            <person name="Yu H."/>
            <person name="Li Y."/>
            <person name="Xu H."/>
            <person name="Wei S."/>
            <person name="He X."/>
            <person name="Fang L."/>
            <person name="Zhang Z."/>
            <person name="Zhang Y."/>
            <person name="Huang X."/>
            <person name="Su Z."/>
            <person name="Tong W."/>
            <person name="Li J."/>
            <person name="Tong Z."/>
            <person name="Li S."/>
            <person name="Ye J."/>
            <person name="Wang L."/>
            <person name="Fang L."/>
            <person name="Lei T."/>
            <person name="Chen C."/>
            <person name="Chen H."/>
            <person name="Xu Z."/>
            <person name="Li H."/>
            <person name="Huang H."/>
            <person name="Zhang F."/>
            <person name="Xu H."/>
            <person name="Li N."/>
            <person name="Zhao C."/>
            <person name="Li S."/>
            <person name="Dong L."/>
            <person name="Huang Y."/>
            <person name="Li L."/>
            <person name="Xi Y."/>
            <person name="Qi Q."/>
            <person name="Li W."/>
            <person name="Zhang B."/>
            <person name="Hu W."/>
            <person name="Zhang Y."/>
            <person name="Tian X."/>
            <person name="Jiao Y."/>
            <person name="Liang X."/>
            <person name="Jin J."/>
            <person name="Gao L."/>
            <person name="Zheng W."/>
            <person name="Hao B."/>
            <person name="Liu S."/>
            <person name="Wang W."/>
            <person name="Yuan L."/>
            <person name="Cao M."/>
            <person name="McDermott J."/>
            <person name="Samudrala R."/>
            <person name="Wang J."/>
            <person name="Wong G.K."/>
            <person name="Yang H."/>
        </authorList>
    </citation>
    <scope>NUCLEOTIDE SEQUENCE [LARGE SCALE GENOMIC DNA]</scope>
    <source>
        <strain evidence="4">cv. 93-11</strain>
    </source>
</reference>
<evidence type="ECO:0000313" key="4">
    <source>
        <dbReference type="Proteomes" id="UP000007015"/>
    </source>
</evidence>
<feature type="domain" description="Reverse transcriptase zinc-binding" evidence="2">
    <location>
        <begin position="245"/>
        <end position="294"/>
    </location>
</feature>
<keyword evidence="4" id="KW-1185">Reference proteome</keyword>
<feature type="region of interest" description="Disordered" evidence="1">
    <location>
        <begin position="44"/>
        <end position="78"/>
    </location>
</feature>
<dbReference type="EMBL" id="CM000134">
    <property type="protein sequence ID" value="EEC84143.1"/>
    <property type="molecule type" value="Genomic_DNA"/>
</dbReference>
<dbReference type="Pfam" id="PF13966">
    <property type="entry name" value="zf-RVT"/>
    <property type="match status" value="1"/>
</dbReference>
<gene>
    <name evidence="3" type="ORF">OsI_30502</name>
</gene>
<sequence>MKKPRSAMTSFGVLGVKDGLHPPREPVPSRLVFGRDGCCSHSRSALAGERHRPSSWDVPPVHGATPTRSSSSRLQENKGRYYGGGYCHAAGSPIKRERTRSPWGRRSPSPELPMAPRVLPMLSLASLTSVTVPQQASPLVVHPGPDPARPLLPDPLSPSQETELEFFDQDTVNRVLGPAFVDNLYFLQEDKEKEPLNFYRQHLGEHREHTSTTNFGFLQELVQDLSELDEPFTKDENKIAVFQSSWLMVQKKILSSDKLQFRGWDKSPICSLCGIEPETSVHLFMECFYARHVWNNIWLKLGLQIPSLSPFNGDMLEWGKASRKQMIKEQRRYFNGLIIYTTWGIWLQRNYQVFNDAHGSVQQVVNSIITMCKAYDEAYDEAISCLCNI</sequence>
<dbReference type="Proteomes" id="UP000007015">
    <property type="component" value="Chromosome 9"/>
</dbReference>
<dbReference type="InterPro" id="IPR026960">
    <property type="entry name" value="RVT-Znf"/>
</dbReference>
<evidence type="ECO:0000313" key="3">
    <source>
        <dbReference type="EMBL" id="EEC84143.1"/>
    </source>
</evidence>
<dbReference type="HOGENOM" id="CLU_710563_0_0_1"/>
<feature type="region of interest" description="Disordered" evidence="1">
    <location>
        <begin position="1"/>
        <end position="30"/>
    </location>
</feature>
<dbReference type="STRING" id="39946.B8BD74"/>
<proteinExistence type="predicted"/>